<dbReference type="OrthoDB" id="8477115at2"/>
<dbReference type="Proteomes" id="UP000295399">
    <property type="component" value="Unassembled WGS sequence"/>
</dbReference>
<name>A0A4R2PKZ3_RHOSA</name>
<feature type="domain" description="PAS" evidence="9">
    <location>
        <begin position="401"/>
        <end position="456"/>
    </location>
</feature>
<dbReference type="InterPro" id="IPR036890">
    <property type="entry name" value="HATPase_C_sf"/>
</dbReference>
<dbReference type="PRINTS" id="PR00344">
    <property type="entry name" value="BCTRLSENSOR"/>
</dbReference>
<dbReference type="GO" id="GO:0006355">
    <property type="term" value="P:regulation of DNA-templated transcription"/>
    <property type="evidence" value="ECO:0007669"/>
    <property type="project" value="InterPro"/>
</dbReference>
<keyword evidence="6" id="KW-0175">Coiled coil</keyword>
<dbReference type="InterPro" id="IPR036097">
    <property type="entry name" value="HisK_dim/P_sf"/>
</dbReference>
<dbReference type="NCBIfam" id="TIGR00229">
    <property type="entry name" value="sensory_box"/>
    <property type="match status" value="3"/>
</dbReference>
<dbReference type="InterPro" id="IPR005467">
    <property type="entry name" value="His_kinase_dom"/>
</dbReference>
<feature type="region of interest" description="Disordered" evidence="7">
    <location>
        <begin position="456"/>
        <end position="480"/>
    </location>
</feature>
<dbReference type="CDD" id="cd00082">
    <property type="entry name" value="HisKA"/>
    <property type="match status" value="1"/>
</dbReference>
<comment type="catalytic activity">
    <reaction evidence="1">
        <text>ATP + protein L-histidine = ADP + protein N-phospho-L-histidine.</text>
        <dbReference type="EC" id="2.7.13.3"/>
    </reaction>
</comment>
<dbReference type="InterPro" id="IPR013655">
    <property type="entry name" value="PAS_fold_3"/>
</dbReference>
<comment type="caution">
    <text evidence="11">The sequence shown here is derived from an EMBL/GenBank/DDBJ whole genome shotgun (WGS) entry which is preliminary data.</text>
</comment>
<dbReference type="InterPro" id="IPR003594">
    <property type="entry name" value="HATPase_dom"/>
</dbReference>
<dbReference type="InterPro" id="IPR000700">
    <property type="entry name" value="PAS-assoc_C"/>
</dbReference>
<dbReference type="GO" id="GO:0000155">
    <property type="term" value="F:phosphorelay sensor kinase activity"/>
    <property type="evidence" value="ECO:0007669"/>
    <property type="project" value="InterPro"/>
</dbReference>
<proteinExistence type="predicted"/>
<dbReference type="GO" id="GO:0005886">
    <property type="term" value="C:plasma membrane"/>
    <property type="evidence" value="ECO:0007669"/>
    <property type="project" value="TreeGrafter"/>
</dbReference>
<feature type="domain" description="PAS" evidence="9">
    <location>
        <begin position="37"/>
        <end position="73"/>
    </location>
</feature>
<dbReference type="PANTHER" id="PTHR43047">
    <property type="entry name" value="TWO-COMPONENT HISTIDINE PROTEIN KINASE"/>
    <property type="match status" value="1"/>
</dbReference>
<evidence type="ECO:0000256" key="7">
    <source>
        <dbReference type="SAM" id="MobiDB-lite"/>
    </source>
</evidence>
<dbReference type="InterPro" id="IPR001610">
    <property type="entry name" value="PAC"/>
</dbReference>
<reference evidence="11 12" key="1">
    <citation type="submission" date="2019-03" db="EMBL/GenBank/DDBJ databases">
        <title>Genomic Encyclopedia of Type Strains, Phase IV (KMG-IV): sequencing the most valuable type-strain genomes for metagenomic binning, comparative biology and taxonomic classification.</title>
        <authorList>
            <person name="Goeker M."/>
        </authorList>
    </citation>
    <scope>NUCLEOTIDE SEQUENCE [LARGE SCALE GENOMIC DNA]</scope>
    <source>
        <strain evidence="11 12">DSM 2132</strain>
    </source>
</reference>
<feature type="domain" description="PAC" evidence="10">
    <location>
        <begin position="91"/>
        <end position="145"/>
    </location>
</feature>
<evidence type="ECO:0000313" key="11">
    <source>
        <dbReference type="EMBL" id="TCP36262.1"/>
    </source>
</evidence>
<dbReference type="InParanoid" id="A0A4R2PKZ3"/>
<dbReference type="SMART" id="SM00388">
    <property type="entry name" value="HisKA"/>
    <property type="match status" value="1"/>
</dbReference>
<evidence type="ECO:0000256" key="2">
    <source>
        <dbReference type="ARBA" id="ARBA00012438"/>
    </source>
</evidence>
<dbReference type="SMART" id="SM00091">
    <property type="entry name" value="PAS"/>
    <property type="match status" value="4"/>
</dbReference>
<dbReference type="InterPro" id="IPR004358">
    <property type="entry name" value="Sig_transdc_His_kin-like_C"/>
</dbReference>
<evidence type="ECO:0000259" key="9">
    <source>
        <dbReference type="PROSITE" id="PS50112"/>
    </source>
</evidence>
<evidence type="ECO:0000256" key="5">
    <source>
        <dbReference type="ARBA" id="ARBA00022777"/>
    </source>
</evidence>
<dbReference type="SUPFAM" id="SSF55874">
    <property type="entry name" value="ATPase domain of HSP90 chaperone/DNA topoisomerase II/histidine kinase"/>
    <property type="match status" value="1"/>
</dbReference>
<dbReference type="EC" id="2.7.13.3" evidence="2"/>
<keyword evidence="4" id="KW-0808">Transferase</keyword>
<dbReference type="Gene3D" id="3.30.450.20">
    <property type="entry name" value="PAS domain"/>
    <property type="match status" value="4"/>
</dbReference>
<dbReference type="SUPFAM" id="SSF55785">
    <property type="entry name" value="PYP-like sensor domain (PAS domain)"/>
    <property type="match status" value="4"/>
</dbReference>
<feature type="coiled-coil region" evidence="6">
    <location>
        <begin position="507"/>
        <end position="537"/>
    </location>
</feature>
<dbReference type="Gene3D" id="3.30.565.10">
    <property type="entry name" value="Histidine kinase-like ATPase, C-terminal domain"/>
    <property type="match status" value="1"/>
</dbReference>
<dbReference type="AlphaFoldDB" id="A0A4R2PKZ3"/>
<evidence type="ECO:0000256" key="6">
    <source>
        <dbReference type="SAM" id="Coils"/>
    </source>
</evidence>
<dbReference type="EMBL" id="SLXO01000003">
    <property type="protein sequence ID" value="TCP36262.1"/>
    <property type="molecule type" value="Genomic_DNA"/>
</dbReference>
<evidence type="ECO:0000256" key="1">
    <source>
        <dbReference type="ARBA" id="ARBA00000085"/>
    </source>
</evidence>
<dbReference type="GO" id="GO:0009927">
    <property type="term" value="F:histidine phosphotransfer kinase activity"/>
    <property type="evidence" value="ECO:0007669"/>
    <property type="project" value="TreeGrafter"/>
</dbReference>
<dbReference type="PROSITE" id="PS50112">
    <property type="entry name" value="PAS"/>
    <property type="match status" value="3"/>
</dbReference>
<evidence type="ECO:0000259" key="10">
    <source>
        <dbReference type="PROSITE" id="PS50113"/>
    </source>
</evidence>
<dbReference type="SMART" id="SM00086">
    <property type="entry name" value="PAC"/>
    <property type="match status" value="3"/>
</dbReference>
<dbReference type="InterPro" id="IPR035965">
    <property type="entry name" value="PAS-like_dom_sf"/>
</dbReference>
<protein>
    <recommendedName>
        <fullName evidence="2">histidine kinase</fullName>
        <ecNumber evidence="2">2.7.13.3</ecNumber>
    </recommendedName>
</protein>
<keyword evidence="12" id="KW-1185">Reference proteome</keyword>
<organism evidence="11 12">
    <name type="scientific">Rhodothalassium salexigens DSM 2132</name>
    <dbReference type="NCBI Taxonomy" id="1188247"/>
    <lineage>
        <taxon>Bacteria</taxon>
        <taxon>Pseudomonadati</taxon>
        <taxon>Pseudomonadota</taxon>
        <taxon>Alphaproteobacteria</taxon>
        <taxon>Rhodothalassiales</taxon>
        <taxon>Rhodothalassiaceae</taxon>
        <taxon>Rhodothalassium</taxon>
    </lineage>
</organism>
<dbReference type="PROSITE" id="PS50113">
    <property type="entry name" value="PAC"/>
    <property type="match status" value="2"/>
</dbReference>
<dbReference type="SUPFAM" id="SSF47384">
    <property type="entry name" value="Homodimeric domain of signal transducing histidine kinase"/>
    <property type="match status" value="1"/>
</dbReference>
<dbReference type="Gene3D" id="1.10.287.130">
    <property type="match status" value="1"/>
</dbReference>
<gene>
    <name evidence="11" type="ORF">EV659_103149</name>
</gene>
<feature type="domain" description="PAC" evidence="10">
    <location>
        <begin position="343"/>
        <end position="393"/>
    </location>
</feature>
<feature type="domain" description="PAS" evidence="9">
    <location>
        <begin position="267"/>
        <end position="327"/>
    </location>
</feature>
<evidence type="ECO:0000256" key="3">
    <source>
        <dbReference type="ARBA" id="ARBA00022553"/>
    </source>
</evidence>
<dbReference type="CDD" id="cd00130">
    <property type="entry name" value="PAS"/>
    <property type="match status" value="3"/>
</dbReference>
<dbReference type="Pfam" id="PF13426">
    <property type="entry name" value="PAS_9"/>
    <property type="match status" value="1"/>
</dbReference>
<feature type="domain" description="Histidine kinase" evidence="8">
    <location>
        <begin position="544"/>
        <end position="764"/>
    </location>
</feature>
<dbReference type="Pfam" id="PF08447">
    <property type="entry name" value="PAS_3"/>
    <property type="match status" value="1"/>
</dbReference>
<dbReference type="PANTHER" id="PTHR43047:SF72">
    <property type="entry name" value="OSMOSENSING HISTIDINE PROTEIN KINASE SLN1"/>
    <property type="match status" value="1"/>
</dbReference>
<dbReference type="InterPro" id="IPR000014">
    <property type="entry name" value="PAS"/>
</dbReference>
<dbReference type="Pfam" id="PF00989">
    <property type="entry name" value="PAS"/>
    <property type="match status" value="1"/>
</dbReference>
<dbReference type="InterPro" id="IPR003661">
    <property type="entry name" value="HisK_dim/P_dom"/>
</dbReference>
<dbReference type="PROSITE" id="PS50109">
    <property type="entry name" value="HIS_KIN"/>
    <property type="match status" value="1"/>
</dbReference>
<dbReference type="Pfam" id="PF00512">
    <property type="entry name" value="HisKA"/>
    <property type="match status" value="1"/>
</dbReference>
<evidence type="ECO:0000313" key="12">
    <source>
        <dbReference type="Proteomes" id="UP000295399"/>
    </source>
</evidence>
<accession>A0A4R2PKZ3</accession>
<sequence>MRAPPFSPAAPALPDNARDLLSFAGSTVDAVMISVPDAQGRFHIAYANPAFERLFGWTSEELAGQSPDLLYDLGVHPGALDRLQARVDRNSPVHERMVNKRKDGSTLWVDLTVTPITDDTGCCSHAVSIRRDVTHEVEADRDRQAYRDRFNRFIATVNGVAFVWRQPPDGPGHFQWVSPKAERLLGVDGDTLLSTPAALGLDPVDAERWLRSLDEAGRNLTPWRFEGRRSGSAVAKWVFASAEPRREPDGSASLAGILFDVTDEREQLAVHKSLLESTRAIYWEMDDSSCLRFSYVSPQAEALLGYPLDAWYDENFWAGILHPDDRDWAVAFCQRAAAAREDHEFEYRVVTRDGRVLWLRDVVSVTDRADGFLLQGFMFDVTGDHQRREELARKGQLLAQRETRYRTLFEAMPDGLLLVDADDTIREANSAFEPLLGYPPTVLIGRPLADLLVEDEGEPADPSGGTMAESGPLLARRDDGTTRPVTVVRRALSIDGTEGAVVVIRDRQALEAKNAALVEMSRRLQREARRAEEASQAKSQFMATMSHEFRTPLNAIIGFADLMHEGVHGPVDNPRYAENIAIIRDQGRHLLSIINNVIDAAKLTRGLTPEMTLEPVDLRALVATALQTAEVQDNGRHRFVNALDADAAWVRGDRRALRQILDNLITNACKYTPPQATIRVTSERRNDAVALVISDNGPGIPAHMVSKLTEPFWRADDVMHAAQEGAGLGLTICDGLCTAMGARMTIRSEQGQGTEVTVHLLGVDTTDPA</sequence>
<dbReference type="SMART" id="SM00387">
    <property type="entry name" value="HATPase_c"/>
    <property type="match status" value="1"/>
</dbReference>
<evidence type="ECO:0000256" key="4">
    <source>
        <dbReference type="ARBA" id="ARBA00022679"/>
    </source>
</evidence>
<keyword evidence="5" id="KW-0418">Kinase</keyword>
<dbReference type="InterPro" id="IPR013767">
    <property type="entry name" value="PAS_fold"/>
</dbReference>
<dbReference type="CDD" id="cd00075">
    <property type="entry name" value="HATPase"/>
    <property type="match status" value="1"/>
</dbReference>
<dbReference type="RefSeq" id="WP_132707819.1">
    <property type="nucleotide sequence ID" value="NZ_JACIGF010000003.1"/>
</dbReference>
<dbReference type="Pfam" id="PF02518">
    <property type="entry name" value="HATPase_c"/>
    <property type="match status" value="1"/>
</dbReference>
<keyword evidence="3" id="KW-0597">Phosphoprotein</keyword>
<evidence type="ECO:0000259" key="8">
    <source>
        <dbReference type="PROSITE" id="PS50109"/>
    </source>
</evidence>